<evidence type="ECO:0000256" key="4">
    <source>
        <dbReference type="ARBA" id="ARBA00022801"/>
    </source>
</evidence>
<keyword evidence="8 10" id="KW-0961">Cell wall biogenesis/degradation</keyword>
<dbReference type="InterPro" id="IPR009045">
    <property type="entry name" value="Zn_M74/Hedgehog-like"/>
</dbReference>
<keyword evidence="11" id="KW-0732">Signal</keyword>
<organism evidence="12 13">
    <name type="scientific">Roseibium aggregatum</name>
    <dbReference type="NCBI Taxonomy" id="187304"/>
    <lineage>
        <taxon>Bacteria</taxon>
        <taxon>Pseudomonadati</taxon>
        <taxon>Pseudomonadota</taxon>
        <taxon>Alphaproteobacteria</taxon>
        <taxon>Hyphomicrobiales</taxon>
        <taxon>Stappiaceae</taxon>
        <taxon>Roseibium</taxon>
    </lineage>
</organism>
<dbReference type="Proteomes" id="UP000664096">
    <property type="component" value="Unassembled WGS sequence"/>
</dbReference>
<dbReference type="PANTHER" id="PTHR43126">
    <property type="entry name" value="D-ALANYL-D-ALANINE DIPEPTIDASE"/>
    <property type="match status" value="1"/>
</dbReference>
<feature type="binding site" evidence="9">
    <location>
        <position position="149"/>
    </location>
    <ligand>
        <name>Zn(2+)</name>
        <dbReference type="ChEBI" id="CHEBI:29105"/>
        <note>catalytic</note>
    </ligand>
</feature>
<evidence type="ECO:0000256" key="10">
    <source>
        <dbReference type="PIRNR" id="PIRNR026671"/>
    </source>
</evidence>
<keyword evidence="7 9" id="KW-0482">Metalloprotease</keyword>
<dbReference type="HAMAP" id="MF_01924">
    <property type="entry name" value="A_A_dipeptidase"/>
    <property type="match status" value="1"/>
</dbReference>
<feature type="chain" id="PRO_5037830335" description="D-alanyl-D-alanine dipeptidase" evidence="11">
    <location>
        <begin position="25"/>
        <end position="245"/>
    </location>
</feature>
<keyword evidence="5 9" id="KW-0862">Zinc</keyword>
<feature type="site" description="Transition state stabilizer" evidence="9">
    <location>
        <position position="99"/>
    </location>
</feature>
<evidence type="ECO:0000256" key="1">
    <source>
        <dbReference type="ARBA" id="ARBA00001362"/>
    </source>
</evidence>
<evidence type="ECO:0000256" key="3">
    <source>
        <dbReference type="ARBA" id="ARBA00022723"/>
    </source>
</evidence>
<dbReference type="EC" id="3.4.13.22" evidence="9 10"/>
<evidence type="ECO:0000256" key="11">
    <source>
        <dbReference type="SAM" id="SignalP"/>
    </source>
</evidence>
<keyword evidence="4 9" id="KW-0378">Hydrolase</keyword>
<evidence type="ECO:0000256" key="9">
    <source>
        <dbReference type="HAMAP-Rule" id="MF_01924"/>
    </source>
</evidence>
<reference evidence="12" key="1">
    <citation type="submission" date="2020-12" db="EMBL/GenBank/DDBJ databases">
        <title>Oil enriched cultivation method for isolating marine PHA-producing bacteria.</title>
        <authorList>
            <person name="Zheng W."/>
            <person name="Yu S."/>
            <person name="Huang Y."/>
        </authorList>
    </citation>
    <scope>NUCLEOTIDE SEQUENCE</scope>
    <source>
        <strain evidence="12">SY-2-12</strain>
    </source>
</reference>
<feature type="signal peptide" evidence="11">
    <location>
        <begin position="1"/>
        <end position="24"/>
    </location>
</feature>
<dbReference type="GO" id="GO:0160237">
    <property type="term" value="F:D-Ala-D-Ala dipeptidase activity"/>
    <property type="evidence" value="ECO:0007669"/>
    <property type="project" value="UniProtKB-EC"/>
</dbReference>
<comment type="catalytic activity">
    <reaction evidence="1 9 10">
        <text>D-alanyl-D-alanine + H2O = 2 D-alanine</text>
        <dbReference type="Rhea" id="RHEA:20661"/>
        <dbReference type="ChEBI" id="CHEBI:15377"/>
        <dbReference type="ChEBI" id="CHEBI:57416"/>
        <dbReference type="ChEBI" id="CHEBI:57822"/>
        <dbReference type="EC" id="3.4.13.22"/>
    </reaction>
</comment>
<gene>
    <name evidence="9" type="primary">ddpX</name>
    <name evidence="12" type="ORF">JF539_27045</name>
</gene>
<dbReference type="CDD" id="cd14817">
    <property type="entry name" value="D-Ala-D-Ala_dipeptidase_VanX"/>
    <property type="match status" value="1"/>
</dbReference>
<evidence type="ECO:0000256" key="8">
    <source>
        <dbReference type="ARBA" id="ARBA00023316"/>
    </source>
</evidence>
<sequence>MKRSTWVSAGLAAALILCSAGRSAAADPLPAGFVYLRDIVPDIRQDIRYAGRKNFLRKRVPGYAAGECVLTEAAAKALGKVQNAAVGAGYSLVVFDCYRPRRAVEAMVAWVGAGRERDPDFYPNVPRSELIRQGYIGAKSSHSRGSTVDLALEPLTEELPSGADNPVCRTKDPGTLDFGTPFDCFDPASRTASPAVPKAARDLRRTLLDLMARGGFRNYAGEWWHFTLRNEPYPDRSFDFTIERR</sequence>
<dbReference type="Gene3D" id="3.30.1380.10">
    <property type="match status" value="1"/>
</dbReference>
<dbReference type="GO" id="GO:0006508">
    <property type="term" value="P:proteolysis"/>
    <property type="evidence" value="ECO:0007669"/>
    <property type="project" value="UniProtKB-KW"/>
</dbReference>
<comment type="caution">
    <text evidence="12">The sequence shown here is derived from an EMBL/GenBank/DDBJ whole genome shotgun (WGS) entry which is preliminary data.</text>
</comment>
<protein>
    <recommendedName>
        <fullName evidence="9 10">D-alanyl-D-alanine dipeptidase</fullName>
        <shortName evidence="9 10">D-Ala-D-Ala dipeptidase</shortName>
        <ecNumber evidence="9 10">3.4.13.22</ecNumber>
    </recommendedName>
</protein>
<dbReference type="RefSeq" id="WP_207144340.1">
    <property type="nucleotide sequence ID" value="NZ_JAEKJZ010000009.1"/>
</dbReference>
<dbReference type="SUPFAM" id="SSF55166">
    <property type="entry name" value="Hedgehog/DD-peptidase"/>
    <property type="match status" value="1"/>
</dbReference>
<feature type="binding site" evidence="9">
    <location>
        <position position="142"/>
    </location>
    <ligand>
        <name>Zn(2+)</name>
        <dbReference type="ChEBI" id="CHEBI:29105"/>
        <note>catalytic</note>
    </ligand>
</feature>
<dbReference type="AlphaFoldDB" id="A0A939EJA4"/>
<dbReference type="PANTHER" id="PTHR43126:SF1">
    <property type="entry name" value="D-ALANYL-D-ALANINE DIPEPTIDASE"/>
    <property type="match status" value="1"/>
</dbReference>
<keyword evidence="6 9" id="KW-0224">Dipeptidase</keyword>
<comment type="similarity">
    <text evidence="9 10">Belongs to the peptidase M15D family.</text>
</comment>
<keyword evidence="3 9" id="KW-0479">Metal-binding</keyword>
<dbReference type="PIRSF" id="PIRSF026671">
    <property type="entry name" value="AA_dipeptidase"/>
    <property type="match status" value="1"/>
</dbReference>
<dbReference type="EMBL" id="JAEKJZ010000009">
    <property type="protein sequence ID" value="MBN9674044.1"/>
    <property type="molecule type" value="Genomic_DNA"/>
</dbReference>
<evidence type="ECO:0000313" key="13">
    <source>
        <dbReference type="Proteomes" id="UP000664096"/>
    </source>
</evidence>
<keyword evidence="2 9" id="KW-0645">Protease</keyword>
<accession>A0A939EJA4</accession>
<dbReference type="GO" id="GO:0008237">
    <property type="term" value="F:metallopeptidase activity"/>
    <property type="evidence" value="ECO:0007669"/>
    <property type="project" value="UniProtKB-KW"/>
</dbReference>
<evidence type="ECO:0000313" key="12">
    <source>
        <dbReference type="EMBL" id="MBN9674044.1"/>
    </source>
</evidence>
<feature type="binding site" evidence="9">
    <location>
        <position position="225"/>
    </location>
    <ligand>
        <name>Zn(2+)</name>
        <dbReference type="ChEBI" id="CHEBI:29105"/>
        <note>catalytic</note>
    </ligand>
</feature>
<evidence type="ECO:0000256" key="7">
    <source>
        <dbReference type="ARBA" id="ARBA00023049"/>
    </source>
</evidence>
<dbReference type="Pfam" id="PF01427">
    <property type="entry name" value="Peptidase_M15"/>
    <property type="match status" value="1"/>
</dbReference>
<evidence type="ECO:0000256" key="6">
    <source>
        <dbReference type="ARBA" id="ARBA00022997"/>
    </source>
</evidence>
<name>A0A939EJA4_9HYPH</name>
<evidence type="ECO:0000256" key="5">
    <source>
        <dbReference type="ARBA" id="ARBA00022833"/>
    </source>
</evidence>
<proteinExistence type="inferred from homology"/>
<comment type="cofactor">
    <cofactor evidence="9">
        <name>Zn(2+)</name>
        <dbReference type="ChEBI" id="CHEBI:29105"/>
    </cofactor>
    <text evidence="9">Binds 1 zinc ion per subunit.</text>
</comment>
<dbReference type="GO" id="GO:0071555">
    <property type="term" value="P:cell wall organization"/>
    <property type="evidence" value="ECO:0007669"/>
    <property type="project" value="UniProtKB-KW"/>
</dbReference>
<feature type="active site" description="Proton donor/acceptor" evidence="9">
    <location>
        <position position="222"/>
    </location>
</feature>
<dbReference type="GO" id="GO:0008270">
    <property type="term" value="F:zinc ion binding"/>
    <property type="evidence" value="ECO:0007669"/>
    <property type="project" value="UniProtKB-UniRule"/>
</dbReference>
<evidence type="ECO:0000256" key="2">
    <source>
        <dbReference type="ARBA" id="ARBA00022670"/>
    </source>
</evidence>
<dbReference type="InterPro" id="IPR000755">
    <property type="entry name" value="A_A_dipeptidase"/>
</dbReference>
<comment type="function">
    <text evidence="9 10">Catalyzes hydrolysis of the D-alanyl-D-alanine dipeptide.</text>
</comment>